<proteinExistence type="predicted"/>
<keyword evidence="3" id="KW-1185">Reference proteome</keyword>
<evidence type="ECO:0000313" key="3">
    <source>
        <dbReference type="Proteomes" id="UP000593758"/>
    </source>
</evidence>
<feature type="transmembrane region" description="Helical" evidence="1">
    <location>
        <begin position="127"/>
        <end position="147"/>
    </location>
</feature>
<gene>
    <name evidence="2" type="ORF">IM660_14820</name>
</gene>
<feature type="transmembrane region" description="Helical" evidence="1">
    <location>
        <begin position="220"/>
        <end position="241"/>
    </location>
</feature>
<dbReference type="Pfam" id="PF12811">
    <property type="entry name" value="BaxI_1"/>
    <property type="match status" value="1"/>
</dbReference>
<keyword evidence="1" id="KW-1133">Transmembrane helix</keyword>
<protein>
    <submittedName>
        <fullName evidence="2">Bax inhibitor-1/YccA family protein</fullName>
    </submittedName>
</protein>
<evidence type="ECO:0000313" key="2">
    <source>
        <dbReference type="EMBL" id="QOR69909.1"/>
    </source>
</evidence>
<dbReference type="PANTHER" id="PTHR41282:SF1">
    <property type="entry name" value="CONSERVED TRANSMEMBRANE PROTEIN-RELATED"/>
    <property type="match status" value="1"/>
</dbReference>
<accession>A0A7M1SQQ6</accession>
<dbReference type="Proteomes" id="UP000593758">
    <property type="component" value="Chromosome"/>
</dbReference>
<evidence type="ECO:0000256" key="1">
    <source>
        <dbReference type="SAM" id="Phobius"/>
    </source>
</evidence>
<sequence>MSNPYLSNSSLFGKSKPGAVNPYGGVPQGAQSSGYATTATSPSYDQQFAGVEQSYYGPDAGPAQTGRLTYDDVIMKTGGLLAVVVAVAAASWFLVPASLQLPAMIVGAVGGLILGLVNSFKKEPSPALIIAYGVLEGVFLGLISGFFETMWPGIVVQAVLATFITFAVTLALYKSGKVRVTPKFTRFLMIGLISYGIFSLVNIGLMLFTNVGGAFGVRSMEIFGIPIGAVIGLVAVVLAAMSLIMDFDMIAKGIRNGAPRKFAWSAAFGITVTLIWLYIEFLRLIAILRGGD</sequence>
<name>A0A7M1SQQ6_9MICO</name>
<feature type="transmembrane region" description="Helical" evidence="1">
    <location>
        <begin position="73"/>
        <end position="95"/>
    </location>
</feature>
<dbReference type="AlphaFoldDB" id="A0A7M1SQQ6"/>
<dbReference type="InterPro" id="IPR010539">
    <property type="entry name" value="BaxI_1-like"/>
</dbReference>
<reference evidence="2 3" key="1">
    <citation type="submission" date="2020-10" db="EMBL/GenBank/DDBJ databases">
        <title>Haloactinobacterium sp. RN3S43, a bacterium isolated from saline soil.</title>
        <authorList>
            <person name="Sun J.-Q."/>
        </authorList>
    </citation>
    <scope>NUCLEOTIDE SEQUENCE [LARGE SCALE GENOMIC DNA]</scope>
    <source>
        <strain evidence="2 3">RN3S43</strain>
    </source>
</reference>
<keyword evidence="1" id="KW-0472">Membrane</keyword>
<feature type="transmembrane region" description="Helical" evidence="1">
    <location>
        <begin position="185"/>
        <end position="208"/>
    </location>
</feature>
<feature type="transmembrane region" description="Helical" evidence="1">
    <location>
        <begin position="101"/>
        <end position="120"/>
    </location>
</feature>
<keyword evidence="1" id="KW-0812">Transmembrane</keyword>
<dbReference type="KEGG" id="halt:IM660_14820"/>
<organism evidence="2 3">
    <name type="scientific">Ruania alkalisoli</name>
    <dbReference type="NCBI Taxonomy" id="2779775"/>
    <lineage>
        <taxon>Bacteria</taxon>
        <taxon>Bacillati</taxon>
        <taxon>Actinomycetota</taxon>
        <taxon>Actinomycetes</taxon>
        <taxon>Micrococcales</taxon>
        <taxon>Ruaniaceae</taxon>
        <taxon>Ruania</taxon>
    </lineage>
</organism>
<dbReference type="PANTHER" id="PTHR41282">
    <property type="entry name" value="CONSERVED TRANSMEMBRANE PROTEIN-RELATED"/>
    <property type="match status" value="1"/>
</dbReference>
<dbReference type="EMBL" id="CP063169">
    <property type="protein sequence ID" value="QOR69909.1"/>
    <property type="molecule type" value="Genomic_DNA"/>
</dbReference>
<feature type="transmembrane region" description="Helical" evidence="1">
    <location>
        <begin position="262"/>
        <end position="279"/>
    </location>
</feature>
<dbReference type="RefSeq" id="WP_193496619.1">
    <property type="nucleotide sequence ID" value="NZ_CP063169.1"/>
</dbReference>
<feature type="transmembrane region" description="Helical" evidence="1">
    <location>
        <begin position="153"/>
        <end position="173"/>
    </location>
</feature>